<evidence type="ECO:0000256" key="1">
    <source>
        <dbReference type="SAM" id="Phobius"/>
    </source>
</evidence>
<reference evidence="2 3" key="1">
    <citation type="submission" date="2016-10" db="EMBL/GenBank/DDBJ databases">
        <authorList>
            <person name="de Groot N.N."/>
        </authorList>
    </citation>
    <scope>NUCLEOTIDE SEQUENCE [LARGE SCALE GENOMIC DNA]</scope>
    <source>
        <strain evidence="2 3">MON 2.2</strain>
    </source>
</reference>
<dbReference type="CDD" id="cd03498">
    <property type="entry name" value="SQR_TypeB_2_TM"/>
    <property type="match status" value="1"/>
</dbReference>
<feature type="transmembrane region" description="Helical" evidence="1">
    <location>
        <begin position="164"/>
        <end position="185"/>
    </location>
</feature>
<feature type="transmembrane region" description="Helical" evidence="1">
    <location>
        <begin position="65"/>
        <end position="88"/>
    </location>
</feature>
<dbReference type="Gene3D" id="1.20.1300.10">
    <property type="entry name" value="Fumarate reductase/succinate dehydrogenase, transmembrane subunit"/>
    <property type="match status" value="1"/>
</dbReference>
<gene>
    <name evidence="2" type="ORF">SAMN04489747_3485</name>
</gene>
<feature type="transmembrane region" description="Helical" evidence="1">
    <location>
        <begin position="12"/>
        <end position="36"/>
    </location>
</feature>
<proteinExistence type="predicted"/>
<keyword evidence="1" id="KW-0472">Membrane</keyword>
<name>A0A1G7D493_9ACTN</name>
<feature type="transmembrane region" description="Helical" evidence="1">
    <location>
        <begin position="206"/>
        <end position="234"/>
    </location>
</feature>
<dbReference type="RefSeq" id="WP_090595272.1">
    <property type="nucleotide sequence ID" value="NZ_LT629688.1"/>
</dbReference>
<feature type="transmembrane region" description="Helical" evidence="1">
    <location>
        <begin position="122"/>
        <end position="144"/>
    </location>
</feature>
<dbReference type="NCBIfam" id="TIGR02046">
    <property type="entry name" value="sdhC_b558_fam"/>
    <property type="match status" value="1"/>
</dbReference>
<keyword evidence="3" id="KW-1185">Reference proteome</keyword>
<accession>A0A1G7D493</accession>
<organism evidence="2 3">
    <name type="scientific">Auraticoccus monumenti</name>
    <dbReference type="NCBI Taxonomy" id="675864"/>
    <lineage>
        <taxon>Bacteria</taxon>
        <taxon>Bacillati</taxon>
        <taxon>Actinomycetota</taxon>
        <taxon>Actinomycetes</taxon>
        <taxon>Propionibacteriales</taxon>
        <taxon>Propionibacteriaceae</taxon>
        <taxon>Auraticoccus</taxon>
    </lineage>
</organism>
<evidence type="ECO:0000313" key="2">
    <source>
        <dbReference type="EMBL" id="SDE46347.1"/>
    </source>
</evidence>
<dbReference type="SUPFAM" id="SSF81343">
    <property type="entry name" value="Fumarate reductase respiratory complex transmembrane subunits"/>
    <property type="match status" value="1"/>
</dbReference>
<dbReference type="STRING" id="675864.SAMN04489747_3485"/>
<evidence type="ECO:0000313" key="3">
    <source>
        <dbReference type="Proteomes" id="UP000198546"/>
    </source>
</evidence>
<dbReference type="InterPro" id="IPR034804">
    <property type="entry name" value="SQR/QFR_C/D"/>
</dbReference>
<keyword evidence="1" id="KW-1133">Transmembrane helix</keyword>
<dbReference type="GO" id="GO:0016020">
    <property type="term" value="C:membrane"/>
    <property type="evidence" value="ECO:0007669"/>
    <property type="project" value="InterPro"/>
</dbReference>
<sequence length="235" mass="25301">MSTTTISAQRRALRSTVAAKVVMAVSGLVMVGYLLAHMYGNLKAFAGQAAFDEYSHHLRELGEPILPYSGLLWIIRIVLLVAVGAHIWSAVRLSRRSWGAAGVNRYKTSRNRLGIQRSYASFTLRSGGLVIALFVVYHLAHLTWQLTTPGGASASPYERMVNGFSIWWVVLIYTVALVAVGLHLRHGTASALYTLGAGTTAPVRRVIVGVSVALALVITLGFLAVPFSVLLGVVS</sequence>
<protein>
    <submittedName>
        <fullName evidence="2">Succinate dehydrogenase subunit C</fullName>
    </submittedName>
</protein>
<dbReference type="Proteomes" id="UP000198546">
    <property type="component" value="Chromosome i"/>
</dbReference>
<dbReference type="EMBL" id="LT629688">
    <property type="protein sequence ID" value="SDE46347.1"/>
    <property type="molecule type" value="Genomic_DNA"/>
</dbReference>
<dbReference type="InterPro" id="IPR011138">
    <property type="entry name" value="Cytochrome_b-558"/>
</dbReference>
<dbReference type="AlphaFoldDB" id="A0A1G7D493"/>
<dbReference type="OrthoDB" id="9788081at2"/>
<keyword evidence="1" id="KW-0812">Transmembrane</keyword>